<accession>M6UDB5</accession>
<dbReference type="EMBL" id="AHOP02000001">
    <property type="protein sequence ID" value="EMO43052.1"/>
    <property type="molecule type" value="Genomic_DNA"/>
</dbReference>
<keyword evidence="1" id="KW-0472">Membrane</keyword>
<proteinExistence type="predicted"/>
<evidence type="ECO:0000256" key="1">
    <source>
        <dbReference type="SAM" id="Phobius"/>
    </source>
</evidence>
<keyword evidence="1" id="KW-1133">Transmembrane helix</keyword>
<dbReference type="Proteomes" id="UP000012153">
    <property type="component" value="Unassembled WGS sequence"/>
</dbReference>
<protein>
    <submittedName>
        <fullName evidence="2">Uncharacterized protein</fullName>
    </submittedName>
</protein>
<comment type="caution">
    <text evidence="2">The sequence shown here is derived from an EMBL/GenBank/DDBJ whole genome shotgun (WGS) entry which is preliminary data.</text>
</comment>
<name>M6UDB5_9LEPT</name>
<evidence type="ECO:0000313" key="3">
    <source>
        <dbReference type="Proteomes" id="UP000012153"/>
    </source>
</evidence>
<reference evidence="2 3" key="1">
    <citation type="submission" date="2013-01" db="EMBL/GenBank/DDBJ databases">
        <authorList>
            <person name="Harkins D.M."/>
            <person name="Durkin A.S."/>
            <person name="Brinkac L.M."/>
            <person name="Haft D.H."/>
            <person name="Selengut J.D."/>
            <person name="Sanka R."/>
            <person name="DePew J."/>
            <person name="Purushe J."/>
            <person name="Matthias M.A."/>
            <person name="Vinetz J.M."/>
            <person name="Sutton G.G."/>
            <person name="Nierman W.C."/>
            <person name="Fouts D.E."/>
        </authorList>
    </citation>
    <scope>NUCLEOTIDE SEQUENCE [LARGE SCALE GENOMIC DNA]</scope>
    <source>
        <strain evidence="2 3">ZUN142</strain>
    </source>
</reference>
<sequence length="81" mass="9832">MNFLFCKKKIRSIKNCNVMKFILFLLMTYLVYRFLSRFFISTTQQTNSHWKTFYTNVYQTPKEKDISKQARVIDSTSLKEK</sequence>
<feature type="transmembrane region" description="Helical" evidence="1">
    <location>
        <begin position="21"/>
        <end position="40"/>
    </location>
</feature>
<organism evidence="2 3">
    <name type="scientific">Leptospira noguchii serovar Autumnalis str. ZUN142</name>
    <dbReference type="NCBI Taxonomy" id="1085540"/>
    <lineage>
        <taxon>Bacteria</taxon>
        <taxon>Pseudomonadati</taxon>
        <taxon>Spirochaetota</taxon>
        <taxon>Spirochaetia</taxon>
        <taxon>Leptospirales</taxon>
        <taxon>Leptospiraceae</taxon>
        <taxon>Leptospira</taxon>
    </lineage>
</organism>
<keyword evidence="1" id="KW-0812">Transmembrane</keyword>
<dbReference type="AlphaFoldDB" id="M6UDB5"/>
<evidence type="ECO:0000313" key="2">
    <source>
        <dbReference type="EMBL" id="EMO43052.1"/>
    </source>
</evidence>
<gene>
    <name evidence="2" type="ORF">LEP1GSC186_2593</name>
</gene>